<organism evidence="2 3">
    <name type="scientific">Araneus ventricosus</name>
    <name type="common">Orbweaver spider</name>
    <name type="synonym">Epeira ventricosa</name>
    <dbReference type="NCBI Taxonomy" id="182803"/>
    <lineage>
        <taxon>Eukaryota</taxon>
        <taxon>Metazoa</taxon>
        <taxon>Ecdysozoa</taxon>
        <taxon>Arthropoda</taxon>
        <taxon>Chelicerata</taxon>
        <taxon>Arachnida</taxon>
        <taxon>Araneae</taxon>
        <taxon>Araneomorphae</taxon>
        <taxon>Entelegynae</taxon>
        <taxon>Araneoidea</taxon>
        <taxon>Araneidae</taxon>
        <taxon>Araneus</taxon>
    </lineage>
</organism>
<name>A0A4Y2MWY3_ARAVE</name>
<reference evidence="2 3" key="1">
    <citation type="journal article" date="2019" name="Sci. Rep.">
        <title>Orb-weaving spider Araneus ventricosus genome elucidates the spidroin gene catalogue.</title>
        <authorList>
            <person name="Kono N."/>
            <person name="Nakamura H."/>
            <person name="Ohtoshi R."/>
            <person name="Moran D.A.P."/>
            <person name="Shinohara A."/>
            <person name="Yoshida Y."/>
            <person name="Fujiwara M."/>
            <person name="Mori M."/>
            <person name="Tomita M."/>
            <person name="Arakawa K."/>
        </authorList>
    </citation>
    <scope>NUCLEOTIDE SEQUENCE [LARGE SCALE GENOMIC DNA]</scope>
</reference>
<evidence type="ECO:0000313" key="2">
    <source>
        <dbReference type="EMBL" id="GBN31671.1"/>
    </source>
</evidence>
<keyword evidence="3" id="KW-1185">Reference proteome</keyword>
<protein>
    <submittedName>
        <fullName evidence="2">Uncharacterized protein</fullName>
    </submittedName>
</protein>
<accession>A0A4Y2MWY3</accession>
<dbReference type="Proteomes" id="UP000499080">
    <property type="component" value="Unassembled WGS sequence"/>
</dbReference>
<dbReference type="EMBL" id="BGPR01008119">
    <property type="protein sequence ID" value="GBN31671.1"/>
    <property type="molecule type" value="Genomic_DNA"/>
</dbReference>
<evidence type="ECO:0000313" key="3">
    <source>
        <dbReference type="Proteomes" id="UP000499080"/>
    </source>
</evidence>
<comment type="caution">
    <text evidence="2">The sequence shown here is derived from an EMBL/GenBank/DDBJ whole genome shotgun (WGS) entry which is preliminary data.</text>
</comment>
<feature type="region of interest" description="Disordered" evidence="1">
    <location>
        <begin position="108"/>
        <end position="131"/>
    </location>
</feature>
<sequence>MSVPSTVFKHIPISVCRHFLGNIDLPWSPIQSNKTRQFRPCVQGLDRETKQGDDTFIREYTGKSREEHGRADGKRKISGSTKQWQLLSFVALRIDLYLFYYRRKSLPEPRSVNNSHATHTPELGVGTAPYR</sequence>
<dbReference type="AlphaFoldDB" id="A0A4Y2MWY3"/>
<proteinExistence type="predicted"/>
<gene>
    <name evidence="2" type="ORF">AVEN_155370_1</name>
</gene>
<evidence type="ECO:0000256" key="1">
    <source>
        <dbReference type="SAM" id="MobiDB-lite"/>
    </source>
</evidence>